<dbReference type="GeneTree" id="ENSGT00940000170471"/>
<keyword evidence="3" id="KW-1185">Reference proteome</keyword>
<keyword evidence="1" id="KW-0472">Membrane</keyword>
<dbReference type="Proteomes" id="UP000008225">
    <property type="component" value="Chromosome 11"/>
</dbReference>
<evidence type="ECO:0000313" key="2">
    <source>
        <dbReference type="Ensembl" id="ENSCJAP00000091840.1"/>
    </source>
</evidence>
<dbReference type="PANTHER" id="PTHR46254">
    <property type="entry name" value="PROTEIN GVQW1-RELATED"/>
    <property type="match status" value="1"/>
</dbReference>
<proteinExistence type="predicted"/>
<dbReference type="PANTHER" id="PTHR46254:SF3">
    <property type="entry name" value="SECRETED PROTEIN"/>
    <property type="match status" value="1"/>
</dbReference>
<dbReference type="AlphaFoldDB" id="A0A8I4A5M5"/>
<keyword evidence="1" id="KW-1133">Transmembrane helix</keyword>
<protein>
    <submittedName>
        <fullName evidence="2">Uncharacterized protein</fullName>
    </submittedName>
</protein>
<accession>A0A8I4A5M5</accession>
<organism evidence="2 3">
    <name type="scientific">Callithrix jacchus</name>
    <name type="common">White-tufted-ear marmoset</name>
    <name type="synonym">Simia Jacchus</name>
    <dbReference type="NCBI Taxonomy" id="9483"/>
    <lineage>
        <taxon>Eukaryota</taxon>
        <taxon>Metazoa</taxon>
        <taxon>Chordata</taxon>
        <taxon>Craniata</taxon>
        <taxon>Vertebrata</taxon>
        <taxon>Euteleostomi</taxon>
        <taxon>Mammalia</taxon>
        <taxon>Eutheria</taxon>
        <taxon>Euarchontoglires</taxon>
        <taxon>Primates</taxon>
        <taxon>Haplorrhini</taxon>
        <taxon>Platyrrhini</taxon>
        <taxon>Cebidae</taxon>
        <taxon>Callitrichinae</taxon>
        <taxon>Callithrix</taxon>
        <taxon>Callithrix</taxon>
    </lineage>
</organism>
<dbReference type="Ensembl" id="ENSCJAT00000136592.1">
    <property type="protein sequence ID" value="ENSCJAP00000091840.1"/>
    <property type="gene ID" value="ENSCJAG00000076955.1"/>
</dbReference>
<name>A0A8I4A5M5_CALJA</name>
<evidence type="ECO:0000313" key="3">
    <source>
        <dbReference type="Proteomes" id="UP000008225"/>
    </source>
</evidence>
<dbReference type="PRINTS" id="PR02045">
    <property type="entry name" value="F138DOMAIN"/>
</dbReference>
<reference evidence="2 3" key="1">
    <citation type="submission" date="2009-03" db="EMBL/GenBank/DDBJ databases">
        <authorList>
            <person name="Warren W."/>
            <person name="Ye L."/>
            <person name="Minx P."/>
            <person name="Worley K."/>
            <person name="Gibbs R."/>
            <person name="Wilson R.K."/>
        </authorList>
    </citation>
    <scope>NUCLEOTIDE SEQUENCE [LARGE SCALE GENOMIC DNA]</scope>
</reference>
<reference evidence="2" key="2">
    <citation type="submission" date="2025-08" db="UniProtKB">
        <authorList>
            <consortium name="Ensembl"/>
        </authorList>
    </citation>
    <scope>IDENTIFICATION</scope>
</reference>
<keyword evidence="1" id="KW-0812">Transmembrane</keyword>
<evidence type="ECO:0000256" key="1">
    <source>
        <dbReference type="SAM" id="Phobius"/>
    </source>
</evidence>
<sequence>MQKFHLLKRSEVFFVFFEILLKVKLFFFRWSFALVAQVGMQWCNLSSPQPPPPGFQQFFCLSLPSSWDYRHVSPSPANFVFSVETGFLQVGQAGLELPTSGNPPTLASQSAGITGLSHHALSHYGIFNYILLSGERKLLNYFCMITAFTSKKVYMYMLCILYSFILRNGNEKKKKWKNTVQIANC</sequence>
<reference evidence="2" key="3">
    <citation type="submission" date="2025-09" db="UniProtKB">
        <authorList>
            <consortium name="Ensembl"/>
        </authorList>
    </citation>
    <scope>IDENTIFICATION</scope>
</reference>
<feature type="transmembrane region" description="Helical" evidence="1">
    <location>
        <begin position="12"/>
        <end position="32"/>
    </location>
</feature>
<feature type="transmembrane region" description="Helical" evidence="1">
    <location>
        <begin position="138"/>
        <end position="165"/>
    </location>
</feature>